<evidence type="ECO:0000256" key="2">
    <source>
        <dbReference type="ARBA" id="ARBA00022723"/>
    </source>
</evidence>
<dbReference type="HOGENOM" id="CLU_048478_1_3_1"/>
<dbReference type="SMART" id="SM00849">
    <property type="entry name" value="Lactamase_B"/>
    <property type="match status" value="1"/>
</dbReference>
<dbReference type="KEGG" id="ehx:EMIHUDRAFT_466127"/>
<dbReference type="eggNOG" id="KOG0813">
    <property type="taxonomic scope" value="Eukaryota"/>
</dbReference>
<evidence type="ECO:0000256" key="1">
    <source>
        <dbReference type="ARBA" id="ARBA00006759"/>
    </source>
</evidence>
<dbReference type="PaxDb" id="2903-EOD04857"/>
<dbReference type="EnsemblProtists" id="EOD04857">
    <property type="protein sequence ID" value="EOD04857"/>
    <property type="gene ID" value="EMIHUDRAFT_466127"/>
</dbReference>
<organism evidence="6 7">
    <name type="scientific">Emiliania huxleyi (strain CCMP1516)</name>
    <dbReference type="NCBI Taxonomy" id="280463"/>
    <lineage>
        <taxon>Eukaryota</taxon>
        <taxon>Haptista</taxon>
        <taxon>Haptophyta</taxon>
        <taxon>Prymnesiophyceae</taxon>
        <taxon>Isochrysidales</taxon>
        <taxon>Noelaerhabdaceae</taxon>
        <taxon>Emiliania</taxon>
    </lineage>
</organism>
<dbReference type="GO" id="GO:0044550">
    <property type="term" value="P:secondary metabolite biosynthetic process"/>
    <property type="evidence" value="ECO:0007669"/>
    <property type="project" value="TreeGrafter"/>
</dbReference>
<dbReference type="InterPro" id="IPR036866">
    <property type="entry name" value="RibonucZ/Hydroxyglut_hydro"/>
</dbReference>
<dbReference type="InterPro" id="IPR041516">
    <property type="entry name" value="LACTB2_WH"/>
</dbReference>
<dbReference type="Gene3D" id="3.60.15.10">
    <property type="entry name" value="Ribonuclease Z/Hydroxyacylglutathione hydrolase-like"/>
    <property type="match status" value="1"/>
</dbReference>
<dbReference type="SUPFAM" id="SSF56281">
    <property type="entry name" value="Metallo-hydrolase/oxidoreductase"/>
    <property type="match status" value="1"/>
</dbReference>
<keyword evidence="4" id="KW-0862">Zinc</keyword>
<dbReference type="InterPro" id="IPR036388">
    <property type="entry name" value="WH-like_DNA-bd_sf"/>
</dbReference>
<dbReference type="GeneID" id="17250969"/>
<dbReference type="InterPro" id="IPR047921">
    <property type="entry name" value="LACTB2-like_MBL-fold"/>
</dbReference>
<keyword evidence="3" id="KW-0378">Hydrolase</keyword>
<dbReference type="PANTHER" id="PTHR23131:SF0">
    <property type="entry name" value="ENDORIBONUCLEASE LACTB2"/>
    <property type="match status" value="1"/>
</dbReference>
<dbReference type="GO" id="GO:0016787">
    <property type="term" value="F:hydrolase activity"/>
    <property type="evidence" value="ECO:0007669"/>
    <property type="project" value="UniProtKB-KW"/>
</dbReference>
<dbReference type="OMA" id="WQAMDVV"/>
<reference evidence="6" key="2">
    <citation type="submission" date="2024-10" db="UniProtKB">
        <authorList>
            <consortium name="EnsemblProtists"/>
        </authorList>
    </citation>
    <scope>IDENTIFICATION</scope>
</reference>
<evidence type="ECO:0000313" key="6">
    <source>
        <dbReference type="EnsemblProtists" id="EOD04857"/>
    </source>
</evidence>
<dbReference type="Pfam" id="PF17778">
    <property type="entry name" value="WHD_BLACT"/>
    <property type="match status" value="1"/>
</dbReference>
<dbReference type="InterPro" id="IPR001279">
    <property type="entry name" value="Metallo-B-lactamas"/>
</dbReference>
<dbReference type="Pfam" id="PF00753">
    <property type="entry name" value="Lactamase_B"/>
    <property type="match status" value="1"/>
</dbReference>
<evidence type="ECO:0000313" key="7">
    <source>
        <dbReference type="Proteomes" id="UP000013827"/>
    </source>
</evidence>
<comment type="similarity">
    <text evidence="1">Belongs to the metallo-beta-lactamase superfamily. Glyoxalase II family.</text>
</comment>
<dbReference type="Gene3D" id="1.10.10.10">
    <property type="entry name" value="Winged helix-like DNA-binding domain superfamily/Winged helix DNA-binding domain"/>
    <property type="match status" value="1"/>
</dbReference>
<keyword evidence="2" id="KW-0479">Metal-binding</keyword>
<evidence type="ECO:0000256" key="4">
    <source>
        <dbReference type="ARBA" id="ARBA00022833"/>
    </source>
</evidence>
<evidence type="ECO:0000256" key="3">
    <source>
        <dbReference type="ARBA" id="ARBA00022801"/>
    </source>
</evidence>
<dbReference type="InterPro" id="IPR050662">
    <property type="entry name" value="Sec-metab_biosynth-thioest"/>
</dbReference>
<keyword evidence="7" id="KW-1185">Reference proteome</keyword>
<dbReference type="PANTHER" id="PTHR23131">
    <property type="entry name" value="ENDORIBONUCLEASE LACTB2"/>
    <property type="match status" value="1"/>
</dbReference>
<protein>
    <recommendedName>
        <fullName evidence="5">Metallo-beta-lactamase domain-containing protein</fullName>
    </recommendedName>
</protein>
<proteinExistence type="inferred from homology"/>
<dbReference type="GO" id="GO:0046872">
    <property type="term" value="F:metal ion binding"/>
    <property type="evidence" value="ECO:0007669"/>
    <property type="project" value="UniProtKB-KW"/>
</dbReference>
<evidence type="ECO:0000259" key="5">
    <source>
        <dbReference type="SMART" id="SM00849"/>
    </source>
</evidence>
<dbReference type="CDD" id="cd07722">
    <property type="entry name" value="LACTB2-like_MBL-fold"/>
    <property type="match status" value="1"/>
</dbReference>
<dbReference type="RefSeq" id="XP_005757286.1">
    <property type="nucleotide sequence ID" value="XM_005757229.1"/>
</dbReference>
<dbReference type="Proteomes" id="UP000013827">
    <property type="component" value="Unassembled WGS sequence"/>
</dbReference>
<feature type="domain" description="Metallo-beta-lactamase" evidence="5">
    <location>
        <begin position="65"/>
        <end position="231"/>
    </location>
</feature>
<dbReference type="STRING" id="2903.R1B6T9"/>
<dbReference type="AlphaFoldDB" id="A0A0D3I0S2"/>
<reference evidence="7" key="1">
    <citation type="journal article" date="2013" name="Nature">
        <title>Pan genome of the phytoplankton Emiliania underpins its global distribution.</title>
        <authorList>
            <person name="Read B.A."/>
            <person name="Kegel J."/>
            <person name="Klute M.J."/>
            <person name="Kuo A."/>
            <person name="Lefebvre S.C."/>
            <person name="Maumus F."/>
            <person name="Mayer C."/>
            <person name="Miller J."/>
            <person name="Monier A."/>
            <person name="Salamov A."/>
            <person name="Young J."/>
            <person name="Aguilar M."/>
            <person name="Claverie J.M."/>
            <person name="Frickenhaus S."/>
            <person name="Gonzalez K."/>
            <person name="Herman E.K."/>
            <person name="Lin Y.C."/>
            <person name="Napier J."/>
            <person name="Ogata H."/>
            <person name="Sarno A.F."/>
            <person name="Shmutz J."/>
            <person name="Schroeder D."/>
            <person name="de Vargas C."/>
            <person name="Verret F."/>
            <person name="von Dassow P."/>
            <person name="Valentin K."/>
            <person name="Van de Peer Y."/>
            <person name="Wheeler G."/>
            <person name="Dacks J.B."/>
            <person name="Delwiche C.F."/>
            <person name="Dyhrman S.T."/>
            <person name="Glockner G."/>
            <person name="John U."/>
            <person name="Richards T."/>
            <person name="Worden A.Z."/>
            <person name="Zhang X."/>
            <person name="Grigoriev I.V."/>
            <person name="Allen A.E."/>
            <person name="Bidle K."/>
            <person name="Borodovsky M."/>
            <person name="Bowler C."/>
            <person name="Brownlee C."/>
            <person name="Cock J.M."/>
            <person name="Elias M."/>
            <person name="Gladyshev V.N."/>
            <person name="Groth M."/>
            <person name="Guda C."/>
            <person name="Hadaegh A."/>
            <person name="Iglesias-Rodriguez M.D."/>
            <person name="Jenkins J."/>
            <person name="Jones B.M."/>
            <person name="Lawson T."/>
            <person name="Leese F."/>
            <person name="Lindquist E."/>
            <person name="Lobanov A."/>
            <person name="Lomsadze A."/>
            <person name="Malik S.B."/>
            <person name="Marsh M.E."/>
            <person name="Mackinder L."/>
            <person name="Mock T."/>
            <person name="Mueller-Roeber B."/>
            <person name="Pagarete A."/>
            <person name="Parker M."/>
            <person name="Probert I."/>
            <person name="Quesneville H."/>
            <person name="Raines C."/>
            <person name="Rensing S.A."/>
            <person name="Riano-Pachon D.M."/>
            <person name="Richier S."/>
            <person name="Rokitta S."/>
            <person name="Shiraiwa Y."/>
            <person name="Soanes D.M."/>
            <person name="van der Giezen M."/>
            <person name="Wahlund T.M."/>
            <person name="Williams B."/>
            <person name="Wilson W."/>
            <person name="Wolfe G."/>
            <person name="Wurch L.L."/>
        </authorList>
    </citation>
    <scope>NUCLEOTIDE SEQUENCE</scope>
</reference>
<dbReference type="FunFam" id="3.60.15.10:FF:000041">
    <property type="entry name" value="Metallo-beta-lactamase domain protein"/>
    <property type="match status" value="1"/>
</dbReference>
<sequence length="347" mass="37590">MALSGAIIATACVGSVYALRRRMLGRGEGRGRSLATLEPLPDVAALSPLVLRILGGNPGLYTLQGTNTYLVGSGESRILIDAGEGRPDYLPRLLSAMEGAGVRRVSDVLISHYHRDHTEGLIELRRHFGPSLRAWKVDPPYAGAHGPSASPVFAEVRPLQGGEDGSASLRVLCTPGHTPDHACFELREEGSVFTGDCVLGGSSAVFEDLHDYMTSLKSVLAVARGRLYPGHGPVIEDGAEGIRSYIGHREARGGEGRGSAEAGEEAREAQIVAALEQTWWCGLSPLGLVRRVYPRLPWTLRLAAAHNVAQHLHALQRQGRVARRAWLPLPRGYFRLIAMLASWWRLL</sequence>
<accession>A0A0D3I0S2</accession>
<name>A0A0D3I0S2_EMIH1</name>